<dbReference type="GO" id="GO:0016887">
    <property type="term" value="F:ATP hydrolysis activity"/>
    <property type="evidence" value="ECO:0007669"/>
    <property type="project" value="InterPro"/>
</dbReference>
<accession>A0A1F5V1M0</accession>
<dbReference type="Pfam" id="PF13476">
    <property type="entry name" value="AAA_23"/>
    <property type="match status" value="1"/>
</dbReference>
<protein>
    <recommendedName>
        <fullName evidence="3">Rad50/SbcC-type AAA domain-containing protein</fullName>
    </recommendedName>
</protein>
<evidence type="ECO:0000259" key="3">
    <source>
        <dbReference type="Pfam" id="PF13476"/>
    </source>
</evidence>
<dbReference type="SUPFAM" id="SSF52540">
    <property type="entry name" value="P-loop containing nucleoside triphosphate hydrolases"/>
    <property type="match status" value="1"/>
</dbReference>
<feature type="region of interest" description="Disordered" evidence="2">
    <location>
        <begin position="309"/>
        <end position="335"/>
    </location>
</feature>
<organism evidence="4 5">
    <name type="scientific">Fraserbacteria sp. (strain RBG_16_55_9)</name>
    <dbReference type="NCBI Taxonomy" id="1817864"/>
    <lineage>
        <taxon>Bacteria</taxon>
        <taxon>Candidatus Fraseribacteriota</taxon>
    </lineage>
</organism>
<evidence type="ECO:0000256" key="2">
    <source>
        <dbReference type="SAM" id="MobiDB-lite"/>
    </source>
</evidence>
<name>A0A1F5V1M0_FRAXR</name>
<sequence>MPKKKEQSLLDLLTQTERGPIERDLPQSRPSSKKHPVLPKESHSPVMQLESLEIKNLWCYEQAEIAFEDGVTVIAGPNGSGKSSLLESIFFALYGSKAGPAMDRPLADVLRIGANVGSVQLKFCYGPQKYIAQMALRRRGENVISEKEDCRLTRDDGEEWVGVENVSQAIEEFFGMNRDDFTNCVYVRQGEIDRLIRAGEEERRRMIDRLLRLEKLDRYAGRAREGARRALNRRMDVLRQLCSDFKREIEKLQAQNLERSRGDLEEKLRNKQAELKDLEKKISQAEEVQHGLKEKLRRIEEQTREIKERTEELTQKEDQFKQSEGKAQRLHDERENLKKRYKQLEDELDKGLSQLKMSKDPIVRSLNKASRWEEVEVLPQELAQTKTQQESLHVQIRERQVQMLQKAEKLSRERESLLKALVQAETQEQDLKRELEEAHALIRQGKCPVCKQPVHNDTFGSSLTQKESTLQKLAGQIQSEREKLQVLESQTGALKKEEDKAIWKLNEEFTALEARRSQLDGLKELTLHLLKVKEQGLDRKNTLNTAVEALEILRDELTRMKAKISDLKTQLGDTSELHSKSQKVQEVLTELATQKETLQKHIGDLLQERGKVDTQLGQLKKYQEALAQTEEELATIERLQAELEQLTEFYGALKRELRVRNIKALELYFNHFFQLMDSGASYRGVRVSEEYDIAVELKNGSVIRPDLLSGGERALINIALRSAIHQVLAQASTRMPLILDEPTIYLDRDRVSRLQFLLEELGGRIGQVIVVSHEMGLVEGADHEYRTEKTADNTSRVTRVR</sequence>
<dbReference type="Gene3D" id="3.40.50.300">
    <property type="entry name" value="P-loop containing nucleotide triphosphate hydrolases"/>
    <property type="match status" value="2"/>
</dbReference>
<dbReference type="PANTHER" id="PTHR32114">
    <property type="entry name" value="ABC TRANSPORTER ABCH.3"/>
    <property type="match status" value="1"/>
</dbReference>
<keyword evidence="1" id="KW-0175">Coiled coil</keyword>
<proteinExistence type="predicted"/>
<dbReference type="AlphaFoldDB" id="A0A1F5V1M0"/>
<evidence type="ECO:0000256" key="1">
    <source>
        <dbReference type="SAM" id="Coils"/>
    </source>
</evidence>
<reference evidence="4 5" key="1">
    <citation type="journal article" date="2016" name="Nat. Commun.">
        <title>Thousands of microbial genomes shed light on interconnected biogeochemical processes in an aquifer system.</title>
        <authorList>
            <person name="Anantharaman K."/>
            <person name="Brown C.T."/>
            <person name="Hug L.A."/>
            <person name="Sharon I."/>
            <person name="Castelle C.J."/>
            <person name="Probst A.J."/>
            <person name="Thomas B.C."/>
            <person name="Singh A."/>
            <person name="Wilkins M.J."/>
            <person name="Karaoz U."/>
            <person name="Brodie E.L."/>
            <person name="Williams K.H."/>
            <person name="Hubbard S.S."/>
            <person name="Banfield J.F."/>
        </authorList>
    </citation>
    <scope>NUCLEOTIDE SEQUENCE [LARGE SCALE GENOMIC DNA]</scope>
    <source>
        <strain evidence="5">RBG_16_55_9</strain>
    </source>
</reference>
<feature type="domain" description="Rad50/SbcC-type AAA" evidence="3">
    <location>
        <begin position="51"/>
        <end position="287"/>
    </location>
</feature>
<dbReference type="InterPro" id="IPR038729">
    <property type="entry name" value="Rad50/SbcC_AAA"/>
</dbReference>
<feature type="region of interest" description="Disordered" evidence="2">
    <location>
        <begin position="1"/>
        <end position="43"/>
    </location>
</feature>
<dbReference type="InterPro" id="IPR027417">
    <property type="entry name" value="P-loop_NTPase"/>
</dbReference>
<dbReference type="PANTHER" id="PTHR32114:SF2">
    <property type="entry name" value="ABC TRANSPORTER ABCH.3"/>
    <property type="match status" value="1"/>
</dbReference>
<dbReference type="Proteomes" id="UP000179157">
    <property type="component" value="Unassembled WGS sequence"/>
</dbReference>
<dbReference type="GO" id="GO:0006302">
    <property type="term" value="P:double-strand break repair"/>
    <property type="evidence" value="ECO:0007669"/>
    <property type="project" value="InterPro"/>
</dbReference>
<gene>
    <name evidence="4" type="ORF">A2Z21_02210</name>
</gene>
<dbReference type="STRING" id="1817864.A2Z21_02210"/>
<feature type="coiled-coil region" evidence="1">
    <location>
        <begin position="407"/>
        <end position="497"/>
    </location>
</feature>
<evidence type="ECO:0000313" key="5">
    <source>
        <dbReference type="Proteomes" id="UP000179157"/>
    </source>
</evidence>
<comment type="caution">
    <text evidence="4">The sequence shown here is derived from an EMBL/GenBank/DDBJ whole genome shotgun (WGS) entry which is preliminary data.</text>
</comment>
<dbReference type="EMBL" id="MFGX01000014">
    <property type="protein sequence ID" value="OGF57322.1"/>
    <property type="molecule type" value="Genomic_DNA"/>
</dbReference>
<feature type="coiled-coil region" evidence="1">
    <location>
        <begin position="540"/>
        <end position="656"/>
    </location>
</feature>
<dbReference type="SUPFAM" id="SSF75712">
    <property type="entry name" value="Rad50 coiled-coil Zn hook"/>
    <property type="match status" value="1"/>
</dbReference>
<evidence type="ECO:0000313" key="4">
    <source>
        <dbReference type="EMBL" id="OGF57322.1"/>
    </source>
</evidence>